<dbReference type="STRING" id="1336232.GCA_000518825_00320"/>
<name>A0A249SNA5_9MOLU</name>
<keyword evidence="1" id="KW-1133">Transmembrane helix</keyword>
<dbReference type="AlphaFoldDB" id="A0A249SNA5"/>
<sequence>MKFGLKRQAITLILVSSLYGVSAVASTVPGMGIESIRFINSVKNQLEIIMPKDKYVLDPNSPLYKPIMENVIRTSYLADALSTIDYSNSKELEMFKSDYTDFSNEWFDKKWEPIIAQGKPIDFYDIAMDMIEFDKAIAAEFQSFGYVNTGTQWIFHKNGINEIFSSELKQNAIKQQSIWEQDEYESFIESSGPGLTGIKVKSSPGTKLVNNKVWFLNQQIDSIKYAINIQSLQNPFVNKNLSIDEVTDYVTIDDLYHPNFTRGIIMAQVSFIFMISAALITPTGLGIGIWKYKKYEKLNSEESVGE</sequence>
<feature type="transmembrane region" description="Helical" evidence="1">
    <location>
        <begin position="265"/>
        <end position="290"/>
    </location>
</feature>
<accession>A0A249SNA5</accession>
<dbReference type="EMBL" id="CP023173">
    <property type="protein sequence ID" value="ASZ09092.1"/>
    <property type="molecule type" value="Genomic_DNA"/>
</dbReference>
<dbReference type="Proteomes" id="UP000232229">
    <property type="component" value="Chromosome"/>
</dbReference>
<dbReference type="RefSeq" id="WP_051412738.1">
    <property type="nucleotide sequence ID" value="NZ_CP023173.1"/>
</dbReference>
<proteinExistence type="predicted"/>
<evidence type="ECO:0000256" key="1">
    <source>
        <dbReference type="SAM" id="Phobius"/>
    </source>
</evidence>
<keyword evidence="1" id="KW-0472">Membrane</keyword>
<protein>
    <submittedName>
        <fullName evidence="2">Uncharacterized protein</fullName>
    </submittedName>
</protein>
<keyword evidence="1" id="KW-0812">Transmembrane</keyword>
<gene>
    <name evidence="2" type="ORF">CK556_01820</name>
</gene>
<dbReference type="KEGG" id="mchc:CK556_01820"/>
<keyword evidence="3" id="KW-1185">Reference proteome</keyword>
<reference evidence="2 3" key="1">
    <citation type="submission" date="2017-08" db="EMBL/GenBank/DDBJ databases">
        <title>Complete Genome Sequence of Mesoplasma chauliocola.</title>
        <authorList>
            <person name="Knight T.F.Jr."/>
            <person name="Citino T."/>
        </authorList>
    </citation>
    <scope>NUCLEOTIDE SEQUENCE [LARGE SCALE GENOMIC DNA]</scope>
    <source>
        <strain evidence="2 3">CHPA-2</strain>
    </source>
</reference>
<evidence type="ECO:0000313" key="2">
    <source>
        <dbReference type="EMBL" id="ASZ09092.1"/>
    </source>
</evidence>
<evidence type="ECO:0000313" key="3">
    <source>
        <dbReference type="Proteomes" id="UP000232229"/>
    </source>
</evidence>
<organism evidence="2 3">
    <name type="scientific">Mesoplasma chauliocola</name>
    <dbReference type="NCBI Taxonomy" id="216427"/>
    <lineage>
        <taxon>Bacteria</taxon>
        <taxon>Bacillati</taxon>
        <taxon>Mycoplasmatota</taxon>
        <taxon>Mollicutes</taxon>
        <taxon>Entomoplasmatales</taxon>
        <taxon>Entomoplasmataceae</taxon>
        <taxon>Mesoplasma</taxon>
    </lineage>
</organism>